<dbReference type="Gene3D" id="1.10.287.110">
    <property type="entry name" value="DnaJ domain"/>
    <property type="match status" value="1"/>
</dbReference>
<evidence type="ECO:0000256" key="6">
    <source>
        <dbReference type="SAM" id="MobiDB-lite"/>
    </source>
</evidence>
<keyword evidence="4" id="KW-1133">Transmembrane helix</keyword>
<dbReference type="SUPFAM" id="SSF46565">
    <property type="entry name" value="Chaperone J-domain"/>
    <property type="match status" value="1"/>
</dbReference>
<evidence type="ECO:0000259" key="7">
    <source>
        <dbReference type="PROSITE" id="PS50076"/>
    </source>
</evidence>
<accession>A0A2C6LCD9</accession>
<dbReference type="Proteomes" id="UP000221165">
    <property type="component" value="Unassembled WGS sequence"/>
</dbReference>
<protein>
    <recommendedName>
        <fullName evidence="7">J domain-containing protein</fullName>
    </recommendedName>
</protein>
<dbReference type="PRINTS" id="PR00625">
    <property type="entry name" value="JDOMAIN"/>
</dbReference>
<dbReference type="InterPro" id="IPR036869">
    <property type="entry name" value="J_dom_sf"/>
</dbReference>
<dbReference type="PROSITE" id="PS50076">
    <property type="entry name" value="DNAJ_2"/>
    <property type="match status" value="1"/>
</dbReference>
<keyword evidence="2" id="KW-0812">Transmembrane</keyword>
<comment type="subcellular location">
    <subcellularLocation>
        <location evidence="1">Endoplasmic reticulum membrane</location>
        <topology evidence="1">Single-pass membrane protein</topology>
    </subcellularLocation>
</comment>
<sequence length="510" mass="55877">MESNKDEAMRCLQLTRRAIEAQDFSKALRMAERAQRMFPTSEGAVYVKICQGKLDSTSSSSPPSSNFSSSSQGGFTRQSTASSSSSPSPSSNSSSAFRKSTSPTSRTRSNSSNSSSSSSSTPSSSPPSASSATSSFASSARRIHSTSTAGTTEGLGTASGTGTGKKAQGASQAASSSSPFSSPTASHSAAGRKTDLPRSKSTPVGGGAARTDKKDGDGGDYTAEQVALCTRILTTTCYYETLGVEKTATDDTLKKAYKKLALQLHPDKNKAPHAEEAFKKVSKVFQCLNDPEKRRRYDLHGTEDSSSETTRVRYRHGGGLDGEGITPEELFQAFFGFNMGDLRRRSGQTRFYYQQGRTPRAGHNGENGENANFYHLLQVLPMALMFLIMFMGNLLPSSPPQPPAPYSFYQTTDFPIPRLTRYHSVRFYVDRSFHHNYPDSSESLRELEMTIELKFYHGKCQKEKEDLSRQLNIAHYYRASDAKVQEILDRPRPNCQIYDTLWSQRGGRKG</sequence>
<keyword evidence="3" id="KW-0256">Endoplasmic reticulum</keyword>
<dbReference type="GeneID" id="94424946"/>
<dbReference type="InterPro" id="IPR018253">
    <property type="entry name" value="DnaJ_domain_CS"/>
</dbReference>
<evidence type="ECO:0000256" key="5">
    <source>
        <dbReference type="ARBA" id="ARBA00023136"/>
    </source>
</evidence>
<feature type="compositionally biased region" description="Low complexity" evidence="6">
    <location>
        <begin position="56"/>
        <end position="71"/>
    </location>
</feature>
<feature type="region of interest" description="Disordered" evidence="6">
    <location>
        <begin position="54"/>
        <end position="220"/>
    </location>
</feature>
<evidence type="ECO:0000313" key="8">
    <source>
        <dbReference type="EMBL" id="PHJ24613.1"/>
    </source>
</evidence>
<dbReference type="GO" id="GO:0005789">
    <property type="term" value="C:endoplasmic reticulum membrane"/>
    <property type="evidence" value="ECO:0007669"/>
    <property type="project" value="UniProtKB-SubCell"/>
</dbReference>
<feature type="compositionally biased region" description="Low complexity" evidence="6">
    <location>
        <begin position="79"/>
        <end position="156"/>
    </location>
</feature>
<reference evidence="8 9" key="1">
    <citation type="journal article" date="2017" name="Int. J. Parasitol.">
        <title>The genome of the protozoan parasite Cystoisospora suis and a reverse vaccinology approach to identify vaccine candidates.</title>
        <authorList>
            <person name="Palmieri N."/>
            <person name="Shrestha A."/>
            <person name="Ruttkowski B."/>
            <person name="Beck T."/>
            <person name="Vogl C."/>
            <person name="Tomley F."/>
            <person name="Blake D.P."/>
            <person name="Joachim A."/>
        </authorList>
    </citation>
    <scope>NUCLEOTIDE SEQUENCE [LARGE SCALE GENOMIC DNA]</scope>
    <source>
        <strain evidence="8 9">Wien I</strain>
    </source>
</reference>
<dbReference type="OrthoDB" id="552049at2759"/>
<gene>
    <name evidence="8" type="ORF">CSUI_001529</name>
</gene>
<dbReference type="InterPro" id="IPR001623">
    <property type="entry name" value="DnaJ_domain"/>
</dbReference>
<evidence type="ECO:0000256" key="1">
    <source>
        <dbReference type="ARBA" id="ARBA00004389"/>
    </source>
</evidence>
<dbReference type="PROSITE" id="PS00636">
    <property type="entry name" value="DNAJ_1"/>
    <property type="match status" value="1"/>
</dbReference>
<dbReference type="InterPro" id="IPR051100">
    <property type="entry name" value="DnaJ_subfamily_B/C"/>
</dbReference>
<dbReference type="Pfam" id="PF09320">
    <property type="entry name" value="DUF1977"/>
    <property type="match status" value="1"/>
</dbReference>
<feature type="compositionally biased region" description="Low complexity" evidence="6">
    <location>
        <begin position="164"/>
        <end position="189"/>
    </location>
</feature>
<dbReference type="EMBL" id="MIGC01000613">
    <property type="protein sequence ID" value="PHJ24613.1"/>
    <property type="molecule type" value="Genomic_DNA"/>
</dbReference>
<dbReference type="Pfam" id="PF00226">
    <property type="entry name" value="DnaJ"/>
    <property type="match status" value="1"/>
</dbReference>
<keyword evidence="9" id="KW-1185">Reference proteome</keyword>
<evidence type="ECO:0000313" key="9">
    <source>
        <dbReference type="Proteomes" id="UP000221165"/>
    </source>
</evidence>
<dbReference type="PANTHER" id="PTHR43908">
    <property type="entry name" value="AT29763P-RELATED"/>
    <property type="match status" value="1"/>
</dbReference>
<name>A0A2C6LCD9_9APIC</name>
<keyword evidence="5" id="KW-0472">Membrane</keyword>
<evidence type="ECO:0000256" key="4">
    <source>
        <dbReference type="ARBA" id="ARBA00022989"/>
    </source>
</evidence>
<evidence type="ECO:0000256" key="3">
    <source>
        <dbReference type="ARBA" id="ARBA00022824"/>
    </source>
</evidence>
<dbReference type="VEuPathDB" id="ToxoDB:CSUI_001529"/>
<feature type="domain" description="J" evidence="7">
    <location>
        <begin position="237"/>
        <end position="301"/>
    </location>
</feature>
<dbReference type="SMART" id="SM00271">
    <property type="entry name" value="DnaJ"/>
    <property type="match status" value="1"/>
</dbReference>
<dbReference type="InterPro" id="IPR015399">
    <property type="entry name" value="DUF1977_DnaJ-like"/>
</dbReference>
<dbReference type="RefSeq" id="XP_067926285.1">
    <property type="nucleotide sequence ID" value="XM_068061735.1"/>
</dbReference>
<dbReference type="AlphaFoldDB" id="A0A2C6LCD9"/>
<organism evidence="8 9">
    <name type="scientific">Cystoisospora suis</name>
    <dbReference type="NCBI Taxonomy" id="483139"/>
    <lineage>
        <taxon>Eukaryota</taxon>
        <taxon>Sar</taxon>
        <taxon>Alveolata</taxon>
        <taxon>Apicomplexa</taxon>
        <taxon>Conoidasida</taxon>
        <taxon>Coccidia</taxon>
        <taxon>Eucoccidiorida</taxon>
        <taxon>Eimeriorina</taxon>
        <taxon>Sarcocystidae</taxon>
        <taxon>Cystoisospora</taxon>
    </lineage>
</organism>
<evidence type="ECO:0000256" key="2">
    <source>
        <dbReference type="ARBA" id="ARBA00022692"/>
    </source>
</evidence>
<proteinExistence type="predicted"/>
<comment type="caution">
    <text evidence="8">The sequence shown here is derived from an EMBL/GenBank/DDBJ whole genome shotgun (WGS) entry which is preliminary data.</text>
</comment>
<dbReference type="CDD" id="cd06257">
    <property type="entry name" value="DnaJ"/>
    <property type="match status" value="1"/>
</dbReference>